<keyword evidence="1" id="KW-0175">Coiled coil</keyword>
<feature type="coiled-coil region" evidence="1">
    <location>
        <begin position="193"/>
        <end position="223"/>
    </location>
</feature>
<dbReference type="PANTHER" id="PTHR33619:SF3">
    <property type="entry name" value="POLYSACCHARIDE EXPORT PROTEIN GFCE-RELATED"/>
    <property type="match status" value="1"/>
</dbReference>
<evidence type="ECO:0000313" key="3">
    <source>
        <dbReference type="EMBL" id="SVD29754.1"/>
    </source>
</evidence>
<dbReference type="AlphaFoldDB" id="A0A382U620"/>
<proteinExistence type="predicted"/>
<gene>
    <name evidence="3" type="ORF">METZ01_LOCUS382608</name>
</gene>
<dbReference type="InterPro" id="IPR049712">
    <property type="entry name" value="Poly_export"/>
</dbReference>
<accession>A0A382U620</accession>
<evidence type="ECO:0000259" key="2">
    <source>
        <dbReference type="Pfam" id="PF10531"/>
    </source>
</evidence>
<dbReference type="SUPFAM" id="SSF142984">
    <property type="entry name" value="Nqo1 middle domain-like"/>
    <property type="match status" value="1"/>
</dbReference>
<dbReference type="GO" id="GO:0015159">
    <property type="term" value="F:polysaccharide transmembrane transporter activity"/>
    <property type="evidence" value="ECO:0007669"/>
    <property type="project" value="InterPro"/>
</dbReference>
<evidence type="ECO:0000256" key="1">
    <source>
        <dbReference type="SAM" id="Coils"/>
    </source>
</evidence>
<dbReference type="Pfam" id="PF10531">
    <property type="entry name" value="SLBB"/>
    <property type="match status" value="1"/>
</dbReference>
<protein>
    <recommendedName>
        <fullName evidence="2">Soluble ligand binding domain-containing protein</fullName>
    </recommendedName>
</protein>
<reference evidence="3" key="1">
    <citation type="submission" date="2018-05" db="EMBL/GenBank/DDBJ databases">
        <authorList>
            <person name="Lanie J.A."/>
            <person name="Ng W.-L."/>
            <person name="Kazmierczak K.M."/>
            <person name="Andrzejewski T.M."/>
            <person name="Davidsen T.M."/>
            <person name="Wayne K.J."/>
            <person name="Tettelin H."/>
            <person name="Glass J.I."/>
            <person name="Rusch D."/>
            <person name="Podicherti R."/>
            <person name="Tsui H.-C.T."/>
            <person name="Winkler M.E."/>
        </authorList>
    </citation>
    <scope>NUCLEOTIDE SEQUENCE</scope>
</reference>
<dbReference type="EMBL" id="UINC01141800">
    <property type="protein sequence ID" value="SVD29754.1"/>
    <property type="molecule type" value="Genomic_DNA"/>
</dbReference>
<feature type="non-terminal residue" evidence="3">
    <location>
        <position position="295"/>
    </location>
</feature>
<dbReference type="PANTHER" id="PTHR33619">
    <property type="entry name" value="POLYSACCHARIDE EXPORT PROTEIN GFCE-RELATED"/>
    <property type="match status" value="1"/>
</dbReference>
<sequence length="295" mass="33111">AVPRRVNWKDGMRITDLIPNRADLIPISYWNRKNQLVGGTAGGGGETSGVGTSTFRLDQERVRKFRFLELVRGARKLLAEVNWEYATIMRIDPETLQNVFITFNLGNALLANDPEHNLLLRAGDVVTIYARGDIRLPKSKRQEFVTVGGEINKPGLYELKPGETLRELVIRAGGFTSDAYLYASVFTRDSVRLEQEKRMAEGLERMEKEMERSSARLQAETTTPELKESYAVQMAAKQRSIARMRTSIAIGRVVLNLPPGAQAPEHLPNLELKDGDVLVVPSKMSEVHLFGEVYN</sequence>
<dbReference type="InterPro" id="IPR019554">
    <property type="entry name" value="Soluble_ligand-bd"/>
</dbReference>
<name>A0A382U620_9ZZZZ</name>
<organism evidence="3">
    <name type="scientific">marine metagenome</name>
    <dbReference type="NCBI Taxonomy" id="408172"/>
    <lineage>
        <taxon>unclassified sequences</taxon>
        <taxon>metagenomes</taxon>
        <taxon>ecological metagenomes</taxon>
    </lineage>
</organism>
<feature type="domain" description="Soluble ligand binding" evidence="2">
    <location>
        <begin position="145"/>
        <end position="186"/>
    </location>
</feature>
<dbReference type="Gene3D" id="3.10.560.10">
    <property type="entry name" value="Outer membrane lipoprotein wza domain like"/>
    <property type="match status" value="1"/>
</dbReference>
<feature type="non-terminal residue" evidence="3">
    <location>
        <position position="1"/>
    </location>
</feature>